<evidence type="ECO:0000256" key="1">
    <source>
        <dbReference type="ARBA" id="ARBA00023015"/>
    </source>
</evidence>
<keyword evidence="1" id="KW-0805">Transcription regulation</keyword>
<dbReference type="GO" id="GO:0003700">
    <property type="term" value="F:DNA-binding transcription factor activity"/>
    <property type="evidence" value="ECO:0007669"/>
    <property type="project" value="InterPro"/>
</dbReference>
<dbReference type="EMBL" id="CP030862">
    <property type="protein sequence ID" value="AXE24983.1"/>
    <property type="molecule type" value="Genomic_DNA"/>
</dbReference>
<dbReference type="KEGG" id="sgz:C0216_17375"/>
<dbReference type="SMART" id="SM00342">
    <property type="entry name" value="HTH_ARAC"/>
    <property type="match status" value="1"/>
</dbReference>
<gene>
    <name evidence="5" type="ORF">C0216_17375</name>
</gene>
<dbReference type="Pfam" id="PF12833">
    <property type="entry name" value="HTH_18"/>
    <property type="match status" value="1"/>
</dbReference>
<accession>A0A344U262</accession>
<dbReference type="SUPFAM" id="SSF46689">
    <property type="entry name" value="Homeodomain-like"/>
    <property type="match status" value="2"/>
</dbReference>
<protein>
    <submittedName>
        <fullName evidence="5">AraC family transcriptional regulator</fullName>
    </submittedName>
</protein>
<name>A0A344U262_9ACTN</name>
<sequence length="341" mass="35988">MRTGGRDPMPLTPEPGCRRYAASSPEAARAFLEEAYGSRLRMCAPAPPGAPYRLVHTDTGAFAGGEIDLPGRLHVTSGPPGCLVVAVVRAGRAELRDGPDEYRLAAGQVFLGGRLGSARTARTEDIRLRTVTVPWALVRAAARQAGPLPAGGTVRFTGLLPLDAARAGTWQRTAEFVHSTLLVPEAAASPLVLGESARLLAATALSVFPNNALGCLEGPPRPRDGRDATSGTLRRAIAFIESNADTDIGLAEIAAAVPVTPRALQYAFARHADTTPLGYLRRVRLAHVHAELQAAEPGDGLTVTAIAARWGFAHAGRFASAYRQAYGTTPSHTFRTRSPAR</sequence>
<evidence type="ECO:0000259" key="4">
    <source>
        <dbReference type="PROSITE" id="PS01124"/>
    </source>
</evidence>
<dbReference type="PANTHER" id="PTHR46796">
    <property type="entry name" value="HTH-TYPE TRANSCRIPTIONAL ACTIVATOR RHAS-RELATED"/>
    <property type="match status" value="1"/>
</dbReference>
<organism evidence="5 6">
    <name type="scientific">Streptomyces globosus</name>
    <dbReference type="NCBI Taxonomy" id="68209"/>
    <lineage>
        <taxon>Bacteria</taxon>
        <taxon>Bacillati</taxon>
        <taxon>Actinomycetota</taxon>
        <taxon>Actinomycetes</taxon>
        <taxon>Kitasatosporales</taxon>
        <taxon>Streptomycetaceae</taxon>
        <taxon>Streptomyces</taxon>
    </lineage>
</organism>
<evidence type="ECO:0000256" key="3">
    <source>
        <dbReference type="ARBA" id="ARBA00023163"/>
    </source>
</evidence>
<keyword evidence="2" id="KW-0238">DNA-binding</keyword>
<evidence type="ECO:0000313" key="6">
    <source>
        <dbReference type="Proteomes" id="UP000252004"/>
    </source>
</evidence>
<keyword evidence="6" id="KW-1185">Reference proteome</keyword>
<dbReference type="GO" id="GO:0043565">
    <property type="term" value="F:sequence-specific DNA binding"/>
    <property type="evidence" value="ECO:0007669"/>
    <property type="project" value="InterPro"/>
</dbReference>
<proteinExistence type="predicted"/>
<evidence type="ECO:0000313" key="5">
    <source>
        <dbReference type="EMBL" id="AXE24983.1"/>
    </source>
</evidence>
<dbReference type="Proteomes" id="UP000252004">
    <property type="component" value="Chromosome"/>
</dbReference>
<dbReference type="Gene3D" id="1.10.10.60">
    <property type="entry name" value="Homeodomain-like"/>
    <property type="match status" value="1"/>
</dbReference>
<feature type="domain" description="HTH araC/xylS-type" evidence="4">
    <location>
        <begin position="234"/>
        <end position="336"/>
    </location>
</feature>
<keyword evidence="3" id="KW-0804">Transcription</keyword>
<dbReference type="PANTHER" id="PTHR46796:SF12">
    <property type="entry name" value="HTH-TYPE DNA-BINDING TRANSCRIPTIONAL ACTIVATOR EUTR"/>
    <property type="match status" value="1"/>
</dbReference>
<dbReference type="InterPro" id="IPR050204">
    <property type="entry name" value="AraC_XylS_family_regulators"/>
</dbReference>
<dbReference type="PROSITE" id="PS01124">
    <property type="entry name" value="HTH_ARAC_FAMILY_2"/>
    <property type="match status" value="1"/>
</dbReference>
<dbReference type="AlphaFoldDB" id="A0A344U262"/>
<evidence type="ECO:0000256" key="2">
    <source>
        <dbReference type="ARBA" id="ARBA00023125"/>
    </source>
</evidence>
<dbReference type="InterPro" id="IPR018060">
    <property type="entry name" value="HTH_AraC"/>
</dbReference>
<reference evidence="5 6" key="1">
    <citation type="submission" date="2018-01" db="EMBL/GenBank/DDBJ databases">
        <title>Draft genome Sequence of streptomyces globosus LZH-48.</title>
        <authorList>
            <person name="Ran K."/>
            <person name="Li Z."/>
            <person name="Wei S."/>
            <person name="Dong R."/>
        </authorList>
    </citation>
    <scope>NUCLEOTIDE SEQUENCE [LARGE SCALE GENOMIC DNA]</scope>
    <source>
        <strain evidence="5 6">LZH-48</strain>
    </source>
</reference>
<dbReference type="InterPro" id="IPR009057">
    <property type="entry name" value="Homeodomain-like_sf"/>
</dbReference>
<dbReference type="OrthoDB" id="5464689at2"/>